<evidence type="ECO:0000256" key="7">
    <source>
        <dbReference type="SAM" id="SignalP"/>
    </source>
</evidence>
<evidence type="ECO:0000256" key="4">
    <source>
        <dbReference type="ARBA" id="ARBA00023157"/>
    </source>
</evidence>
<dbReference type="VEuPathDB" id="FungiDB:SCHCODRAFT_02627742"/>
<dbReference type="OMA" id="SQTYESC"/>
<feature type="domain" description="Chitin-binding type-4" evidence="8">
    <location>
        <begin position="21"/>
        <end position="190"/>
    </location>
</feature>
<keyword evidence="3" id="KW-0186">Copper</keyword>
<accession>D8Q6G1</accession>
<evidence type="ECO:0000256" key="1">
    <source>
        <dbReference type="ARBA" id="ARBA00001973"/>
    </source>
</evidence>
<keyword evidence="5" id="KW-0325">Glycoprotein</keyword>
<dbReference type="InterPro" id="IPR052282">
    <property type="entry name" value="Starch-active_LPMO"/>
</dbReference>
<reference evidence="9 10" key="1">
    <citation type="journal article" date="2010" name="Nat. Biotechnol.">
        <title>Genome sequence of the model mushroom Schizophyllum commune.</title>
        <authorList>
            <person name="Ohm R.A."/>
            <person name="de Jong J.F."/>
            <person name="Lugones L.G."/>
            <person name="Aerts A."/>
            <person name="Kothe E."/>
            <person name="Stajich J.E."/>
            <person name="de Vries R.P."/>
            <person name="Record E."/>
            <person name="Levasseur A."/>
            <person name="Baker S.E."/>
            <person name="Bartholomew K.A."/>
            <person name="Coutinho P.M."/>
            <person name="Erdmann S."/>
            <person name="Fowler T.J."/>
            <person name="Gathman A.C."/>
            <person name="Lombard V."/>
            <person name="Henrissat B."/>
            <person name="Knabe N."/>
            <person name="Kuees U."/>
            <person name="Lilly W.W."/>
            <person name="Lindquist E."/>
            <person name="Lucas S."/>
            <person name="Magnuson J.K."/>
            <person name="Piumi F."/>
            <person name="Raudaskoski M."/>
            <person name="Salamov A."/>
            <person name="Schmutz J."/>
            <person name="Schwarze F.W.M.R."/>
            <person name="vanKuyk P.A."/>
            <person name="Horton J.S."/>
            <person name="Grigoriev I.V."/>
            <person name="Woesten H.A.B."/>
        </authorList>
    </citation>
    <scope>NUCLEOTIDE SEQUENCE [LARGE SCALE GENOMIC DNA]</scope>
    <source>
        <strain evidence="10">H4-8 / FGSC 9210</strain>
    </source>
</reference>
<dbReference type="KEGG" id="scm:SCHCO_02627742"/>
<dbReference type="eggNOG" id="ENOG502SPCD">
    <property type="taxonomic scope" value="Eukaryota"/>
</dbReference>
<keyword evidence="2" id="KW-0479">Metal-binding</keyword>
<name>D8Q6G1_SCHCM</name>
<gene>
    <name evidence="9" type="ORF">SCHCODRAFT_235685</name>
</gene>
<dbReference type="GeneID" id="9589237"/>
<dbReference type="STRING" id="578458.D8Q6G1"/>
<dbReference type="OrthoDB" id="120613at2759"/>
<dbReference type="Gene3D" id="2.70.50.70">
    <property type="match status" value="1"/>
</dbReference>
<dbReference type="InterPro" id="IPR004302">
    <property type="entry name" value="Cellulose/chitin-bd_N"/>
</dbReference>
<evidence type="ECO:0000256" key="5">
    <source>
        <dbReference type="ARBA" id="ARBA00023180"/>
    </source>
</evidence>
<dbReference type="InParanoid" id="D8Q6G1"/>
<comment type="cofactor">
    <cofactor evidence="1">
        <name>Cu(2+)</name>
        <dbReference type="ChEBI" id="CHEBI:29036"/>
    </cofactor>
</comment>
<dbReference type="HOGENOM" id="CLU_053021_2_0_1"/>
<sequence length="193" mass="20789">MFSKAFVALSALLVVPHVIAHGVVTSPTPRTTGAASEAACGSAVVKKLGSDKYGPIQDAQDKADADYDEAACSIYFCRGYKYEDNTDKVQTYSVGDVVAFKVDMEAHHTGIANVSVVDNASQSTIGEPLKNWPVYADDTLGPADWPPDETDFSVTIPDVTEQCSEAGACAIQWWWYGTKNDQTYESCVDFVIG</sequence>
<dbReference type="RefSeq" id="XP_003031133.1">
    <property type="nucleotide sequence ID" value="XM_003031087.1"/>
</dbReference>
<dbReference type="EMBL" id="GL377307">
    <property type="protein sequence ID" value="EFI96230.1"/>
    <property type="molecule type" value="Genomic_DNA"/>
</dbReference>
<evidence type="ECO:0000313" key="9">
    <source>
        <dbReference type="EMBL" id="EFI96230.1"/>
    </source>
</evidence>
<keyword evidence="4" id="KW-1015">Disulfide bond</keyword>
<evidence type="ECO:0000256" key="2">
    <source>
        <dbReference type="ARBA" id="ARBA00022723"/>
    </source>
</evidence>
<dbReference type="Pfam" id="PF03067">
    <property type="entry name" value="LPMO_10"/>
    <property type="match status" value="1"/>
</dbReference>
<organism evidence="10">
    <name type="scientific">Schizophyllum commune (strain H4-8 / FGSC 9210)</name>
    <name type="common">Split gill fungus</name>
    <dbReference type="NCBI Taxonomy" id="578458"/>
    <lineage>
        <taxon>Eukaryota</taxon>
        <taxon>Fungi</taxon>
        <taxon>Dikarya</taxon>
        <taxon>Basidiomycota</taxon>
        <taxon>Agaricomycotina</taxon>
        <taxon>Agaricomycetes</taxon>
        <taxon>Agaricomycetidae</taxon>
        <taxon>Agaricales</taxon>
        <taxon>Schizophyllaceae</taxon>
        <taxon>Schizophyllum</taxon>
    </lineage>
</organism>
<proteinExistence type="inferred from homology"/>
<feature type="signal peptide" evidence="7">
    <location>
        <begin position="1"/>
        <end position="20"/>
    </location>
</feature>
<feature type="chain" id="PRO_5003120643" description="Chitin-binding type-4 domain-containing protein" evidence="7">
    <location>
        <begin position="21"/>
        <end position="193"/>
    </location>
</feature>
<comment type="similarity">
    <text evidence="6">Belongs to the polysaccharide monooxygenase AA13 family.</text>
</comment>
<keyword evidence="10" id="KW-1185">Reference proteome</keyword>
<evidence type="ECO:0000313" key="10">
    <source>
        <dbReference type="Proteomes" id="UP000007431"/>
    </source>
</evidence>
<keyword evidence="7" id="KW-0732">Signal</keyword>
<dbReference type="AlphaFoldDB" id="D8Q6G1"/>
<evidence type="ECO:0000259" key="8">
    <source>
        <dbReference type="Pfam" id="PF03067"/>
    </source>
</evidence>
<dbReference type="PANTHER" id="PTHR36575:SF2">
    <property type="entry name" value="CHITIN-BINDING TYPE-4 DOMAIN-CONTAINING PROTEIN-RELATED"/>
    <property type="match status" value="1"/>
</dbReference>
<protein>
    <recommendedName>
        <fullName evidence="8">Chitin-binding type-4 domain-containing protein</fullName>
    </recommendedName>
</protein>
<dbReference type="GO" id="GO:0046872">
    <property type="term" value="F:metal ion binding"/>
    <property type="evidence" value="ECO:0007669"/>
    <property type="project" value="UniProtKB-KW"/>
</dbReference>
<evidence type="ECO:0000256" key="3">
    <source>
        <dbReference type="ARBA" id="ARBA00023008"/>
    </source>
</evidence>
<dbReference type="Proteomes" id="UP000007431">
    <property type="component" value="Unassembled WGS sequence"/>
</dbReference>
<dbReference type="PANTHER" id="PTHR36575">
    <property type="entry name" value="BINDING PROTEIN, PUTATIVE (AFU_ORTHOLOGUE AFUA_1G14430)-RELATED"/>
    <property type="match status" value="1"/>
</dbReference>
<evidence type="ECO:0000256" key="6">
    <source>
        <dbReference type="ARBA" id="ARBA00034311"/>
    </source>
</evidence>